<dbReference type="InterPro" id="IPR034148">
    <property type="entry name" value="NCBP2_RRM"/>
</dbReference>
<comment type="caution">
    <text evidence="11">The sequence shown here is derived from an EMBL/GenBank/DDBJ whole genome shotgun (WGS) entry which is preliminary data.</text>
</comment>
<dbReference type="SUPFAM" id="SSF54928">
    <property type="entry name" value="RNA-binding domain, RBD"/>
    <property type="match status" value="1"/>
</dbReference>
<evidence type="ECO:0000256" key="4">
    <source>
        <dbReference type="ARBA" id="ARBA00022884"/>
    </source>
</evidence>
<evidence type="ECO:0000256" key="5">
    <source>
        <dbReference type="ARBA" id="ARBA00023158"/>
    </source>
</evidence>
<evidence type="ECO:0000256" key="7">
    <source>
        <dbReference type="ARBA" id="ARBA00023242"/>
    </source>
</evidence>
<dbReference type="InterPro" id="IPR012677">
    <property type="entry name" value="Nucleotide-bd_a/b_plait_sf"/>
</dbReference>
<protein>
    <recommendedName>
        <fullName evidence="9">Nuclear cap-binding protein subunit 2</fullName>
    </recommendedName>
    <alternativeName>
        <fullName evidence="9">20 kDa nuclear cap-binding protein</fullName>
    </alternativeName>
</protein>
<evidence type="ECO:0000256" key="3">
    <source>
        <dbReference type="ARBA" id="ARBA00022664"/>
    </source>
</evidence>
<dbReference type="PROSITE" id="PS50102">
    <property type="entry name" value="RRM"/>
    <property type="match status" value="1"/>
</dbReference>
<dbReference type="EMBL" id="CAJOBH010261721">
    <property type="protein sequence ID" value="CAF5156211.1"/>
    <property type="molecule type" value="Genomic_DNA"/>
</dbReference>
<organism evidence="11 13">
    <name type="scientific">Rotaria magnacalcarata</name>
    <dbReference type="NCBI Taxonomy" id="392030"/>
    <lineage>
        <taxon>Eukaryota</taxon>
        <taxon>Metazoa</taxon>
        <taxon>Spiralia</taxon>
        <taxon>Gnathifera</taxon>
        <taxon>Rotifera</taxon>
        <taxon>Eurotatoria</taxon>
        <taxon>Bdelloidea</taxon>
        <taxon>Philodinida</taxon>
        <taxon>Philodinidae</taxon>
        <taxon>Rotaria</taxon>
    </lineage>
</organism>
<dbReference type="Proteomes" id="UP000681720">
    <property type="component" value="Unassembled WGS sequence"/>
</dbReference>
<dbReference type="CDD" id="cd12240">
    <property type="entry name" value="RRM_NCBP2"/>
    <property type="match status" value="1"/>
</dbReference>
<dbReference type="GO" id="GO:0005634">
    <property type="term" value="C:nucleus"/>
    <property type="evidence" value="ECO:0007669"/>
    <property type="project" value="UniProtKB-SubCell"/>
</dbReference>
<feature type="non-terminal residue" evidence="11">
    <location>
        <position position="1"/>
    </location>
</feature>
<comment type="subcellular location">
    <subcellularLocation>
        <location evidence="1 9">Nucleus</location>
    </subcellularLocation>
</comment>
<evidence type="ECO:0000256" key="1">
    <source>
        <dbReference type="ARBA" id="ARBA00004123"/>
    </source>
</evidence>
<sequence>MSDLTIPFLFQKSIALSSYRDRQFRGSEGDQDQKLLASTTLYIGNLSFFTTEEQIHELFSRAGDVKRIIMGLDKIEKTPCGFCFVEYYTRLDAERAMRYINQTR</sequence>
<accession>A0A8S3GF24</accession>
<proteinExistence type="inferred from homology"/>
<dbReference type="SMART" id="SM00360">
    <property type="entry name" value="RRM"/>
    <property type="match status" value="1"/>
</dbReference>
<keyword evidence="3 9" id="KW-0507">mRNA processing</keyword>
<dbReference type="GO" id="GO:0031047">
    <property type="term" value="P:regulatory ncRNA-mediated gene silencing"/>
    <property type="evidence" value="ECO:0007669"/>
    <property type="project" value="UniProtKB-KW"/>
</dbReference>
<dbReference type="PANTHER" id="PTHR18847:SF0">
    <property type="entry name" value="NUCLEAR CAP-BINDING PROTEIN SUBUNIT 2"/>
    <property type="match status" value="1"/>
</dbReference>
<evidence type="ECO:0000313" key="13">
    <source>
        <dbReference type="Proteomes" id="UP000681967"/>
    </source>
</evidence>
<evidence type="ECO:0000259" key="10">
    <source>
        <dbReference type="PROSITE" id="PS50102"/>
    </source>
</evidence>
<evidence type="ECO:0000256" key="6">
    <source>
        <dbReference type="ARBA" id="ARBA00023187"/>
    </source>
</evidence>
<dbReference type="InterPro" id="IPR035979">
    <property type="entry name" value="RBD_domain_sf"/>
</dbReference>
<gene>
    <name evidence="11" type="ORF">BYL167_LOCUS73468</name>
    <name evidence="12" type="ORF">GIL414_LOCUS84655</name>
</gene>
<keyword evidence="6 9" id="KW-0508">mRNA splicing</keyword>
<dbReference type="InterPro" id="IPR027157">
    <property type="entry name" value="NCBP2"/>
</dbReference>
<dbReference type="InterPro" id="IPR000504">
    <property type="entry name" value="RRM_dom"/>
</dbReference>
<dbReference type="GO" id="GO:0005846">
    <property type="term" value="C:nuclear cap binding complex"/>
    <property type="evidence" value="ECO:0007669"/>
    <property type="project" value="InterPro"/>
</dbReference>
<evidence type="ECO:0000256" key="2">
    <source>
        <dbReference type="ARBA" id="ARBA00010725"/>
    </source>
</evidence>
<comment type="similarity">
    <text evidence="2 9">Belongs to the RRM NCBP2 family.</text>
</comment>
<dbReference type="Proteomes" id="UP000681967">
    <property type="component" value="Unassembled WGS sequence"/>
</dbReference>
<reference evidence="11" key="1">
    <citation type="submission" date="2021-02" db="EMBL/GenBank/DDBJ databases">
        <authorList>
            <person name="Nowell W R."/>
        </authorList>
    </citation>
    <scope>NUCLEOTIDE SEQUENCE</scope>
</reference>
<keyword evidence="4 8" id="KW-0694">RNA-binding</keyword>
<dbReference type="PANTHER" id="PTHR18847">
    <property type="entry name" value="20 KD NUCLEAR CAP BINDING PROTEIN"/>
    <property type="match status" value="1"/>
</dbReference>
<evidence type="ECO:0000256" key="8">
    <source>
        <dbReference type="PROSITE-ProRule" id="PRU00176"/>
    </source>
</evidence>
<dbReference type="Pfam" id="PF00076">
    <property type="entry name" value="RRM_1"/>
    <property type="match status" value="1"/>
</dbReference>
<dbReference type="GO" id="GO:0045292">
    <property type="term" value="P:mRNA cis splicing, via spliceosome"/>
    <property type="evidence" value="ECO:0007669"/>
    <property type="project" value="InterPro"/>
</dbReference>
<evidence type="ECO:0000313" key="12">
    <source>
        <dbReference type="EMBL" id="CAF5221654.1"/>
    </source>
</evidence>
<evidence type="ECO:0000313" key="11">
    <source>
        <dbReference type="EMBL" id="CAF5156211.1"/>
    </source>
</evidence>
<dbReference type="EMBL" id="CAJOBJ010367171">
    <property type="protein sequence ID" value="CAF5221654.1"/>
    <property type="molecule type" value="Genomic_DNA"/>
</dbReference>
<dbReference type="Gene3D" id="3.30.70.330">
    <property type="match status" value="1"/>
</dbReference>
<keyword evidence="5" id="KW-0943">RNA-mediated gene silencing</keyword>
<keyword evidence="7 9" id="KW-0539">Nucleus</keyword>
<evidence type="ECO:0000256" key="9">
    <source>
        <dbReference type="RuleBase" id="RU364036"/>
    </source>
</evidence>
<dbReference type="GO" id="GO:0000339">
    <property type="term" value="F:RNA cap binding"/>
    <property type="evidence" value="ECO:0007669"/>
    <property type="project" value="InterPro"/>
</dbReference>
<name>A0A8S3GF24_9BILA</name>
<dbReference type="AlphaFoldDB" id="A0A8S3GF24"/>
<feature type="domain" description="RRM" evidence="10">
    <location>
        <begin position="39"/>
        <end position="104"/>
    </location>
</feature>